<evidence type="ECO:0000313" key="1">
    <source>
        <dbReference type="EMBL" id="NEU65510.1"/>
    </source>
</evidence>
<gene>
    <name evidence="1" type="ORF">GK091_01345</name>
</gene>
<protein>
    <submittedName>
        <fullName evidence="1">Uncharacterized protein</fullName>
    </submittedName>
</protein>
<evidence type="ECO:0000313" key="2">
    <source>
        <dbReference type="Proteomes" id="UP000477386"/>
    </source>
</evidence>
<reference evidence="1 2" key="1">
    <citation type="submission" date="2020-02" db="EMBL/GenBank/DDBJ databases">
        <title>Draft genome sequence of two Spirosoma agri KCTC 52727 and Spirosoma terrae KCTC 52035.</title>
        <authorList>
            <person name="Rojas J."/>
            <person name="Ambika Manirajan B."/>
            <person name="Ratering S."/>
            <person name="Suarez C."/>
            <person name="Schnell S."/>
        </authorList>
    </citation>
    <scope>NUCLEOTIDE SEQUENCE [LARGE SCALE GENOMIC DNA]</scope>
    <source>
        <strain evidence="1 2">KCTC 52727</strain>
    </source>
</reference>
<dbReference type="Proteomes" id="UP000477386">
    <property type="component" value="Unassembled WGS sequence"/>
</dbReference>
<name>A0A6M0IBG4_9BACT</name>
<dbReference type="AlphaFoldDB" id="A0A6M0IBG4"/>
<proteinExistence type="predicted"/>
<organism evidence="1 2">
    <name type="scientific">Spirosoma agri</name>
    <dbReference type="NCBI Taxonomy" id="1987381"/>
    <lineage>
        <taxon>Bacteria</taxon>
        <taxon>Pseudomonadati</taxon>
        <taxon>Bacteroidota</taxon>
        <taxon>Cytophagia</taxon>
        <taxon>Cytophagales</taxon>
        <taxon>Cytophagaceae</taxon>
        <taxon>Spirosoma</taxon>
    </lineage>
</organism>
<keyword evidence="2" id="KW-1185">Reference proteome</keyword>
<dbReference type="RefSeq" id="WP_164034836.1">
    <property type="nucleotide sequence ID" value="NZ_JAAGNZ010000001.1"/>
</dbReference>
<dbReference type="EMBL" id="JAAGNZ010000001">
    <property type="protein sequence ID" value="NEU65510.1"/>
    <property type="molecule type" value="Genomic_DNA"/>
</dbReference>
<sequence>MRHFIPLPQLLFVCFASNQFSCQSKSQENIEQTTQESHLSSKNSVLMQGDYDARINTRWMMKETKLADHYGNDRQHSSVDILNRKFAHADFDLSNHSFSSVRVRGTRETVNDVISVTASQPDSFAIIRLNQRFKIIEVTDSILILQTLEGVGVPYDIKELADMSMASGGPYGFKNLRFTFEK</sequence>
<accession>A0A6M0IBG4</accession>
<comment type="caution">
    <text evidence="1">The sequence shown here is derived from an EMBL/GenBank/DDBJ whole genome shotgun (WGS) entry which is preliminary data.</text>
</comment>